<dbReference type="InterPro" id="IPR007621">
    <property type="entry name" value="TPM_dom"/>
</dbReference>
<keyword evidence="2" id="KW-0812">Transmembrane</keyword>
<feature type="domain" description="TPM" evidence="3">
    <location>
        <begin position="49"/>
        <end position="172"/>
    </location>
</feature>
<keyword evidence="2" id="KW-1133">Transmembrane helix</keyword>
<evidence type="ECO:0000256" key="2">
    <source>
        <dbReference type="SAM" id="Phobius"/>
    </source>
</evidence>
<dbReference type="EMBL" id="LMTZ01000068">
    <property type="protein sequence ID" value="KST68298.1"/>
    <property type="molecule type" value="Genomic_DNA"/>
</dbReference>
<gene>
    <name evidence="4" type="ORF">BC008_00640</name>
    <name evidence="5" type="ORF">BC008_00705</name>
</gene>
<proteinExistence type="predicted"/>
<organism evidence="5 6">
    <name type="scientific">Mastigocoleus testarum BC008</name>
    <dbReference type="NCBI Taxonomy" id="371196"/>
    <lineage>
        <taxon>Bacteria</taxon>
        <taxon>Bacillati</taxon>
        <taxon>Cyanobacteriota</taxon>
        <taxon>Cyanophyceae</taxon>
        <taxon>Nostocales</taxon>
        <taxon>Hapalosiphonaceae</taxon>
        <taxon>Mastigocoleus</taxon>
    </lineage>
</organism>
<dbReference type="Proteomes" id="UP000053372">
    <property type="component" value="Unassembled WGS sequence"/>
</dbReference>
<evidence type="ECO:0000256" key="1">
    <source>
        <dbReference type="SAM" id="MobiDB-lite"/>
    </source>
</evidence>
<sequence>MKINLLKKLESTLLASSLCLAVFLFPLKSEALTVQEVPNPRQEVYGAWVTDMAEILTDSTEAQLNQMIEELEAKNGTEIAVVTVAETAPAASPKEFTTELFNYWGIGKKEQDNGVLFLISVGDRRVEIETGYGVEGILPDAKVGKIIDTKIKPQFKQGDFDGGTLAGTKALVIALGSDRTSSVSDKPSQNIPATGFLLAGGILALAIGTAVILMSRRVRIKPIGRSRLSGGSRIFFCADCQQKMKKVDNAKVQSMLSQPEKIAQDLGSLRFQGWRCPKCSQDDERFHFITYVSSSPQFKQCPKCNELTVTWTKKILEQATHYSSGQSLITDKCHCCNYSRQGKETIPRLPPGNSSWSGSSGGGFGGGSSGGGGAGGDW</sequence>
<dbReference type="AlphaFoldDB" id="A0A0V7ZVR3"/>
<evidence type="ECO:0000259" key="3">
    <source>
        <dbReference type="Pfam" id="PF04536"/>
    </source>
</evidence>
<dbReference type="PANTHER" id="PTHR30373:SF2">
    <property type="entry name" value="UPF0603 PROTEIN YGCG"/>
    <property type="match status" value="1"/>
</dbReference>
<comment type="caution">
    <text evidence="5">The sequence shown here is derived from an EMBL/GenBank/DDBJ whole genome shotgun (WGS) entry which is preliminary data.</text>
</comment>
<evidence type="ECO:0000313" key="4">
    <source>
        <dbReference type="EMBL" id="KST68298.1"/>
    </source>
</evidence>
<feature type="compositionally biased region" description="Gly residues" evidence="1">
    <location>
        <begin position="359"/>
        <end position="378"/>
    </location>
</feature>
<dbReference type="EMBL" id="LMTZ01000067">
    <property type="protein sequence ID" value="KST68310.1"/>
    <property type="molecule type" value="Genomic_DNA"/>
</dbReference>
<keyword evidence="2" id="KW-0472">Membrane</keyword>
<dbReference type="Pfam" id="PF04536">
    <property type="entry name" value="TPM_phosphatase"/>
    <property type="match status" value="1"/>
</dbReference>
<dbReference type="OrthoDB" id="9810918at2"/>
<accession>A0A0V7ZVR3</accession>
<evidence type="ECO:0000313" key="6">
    <source>
        <dbReference type="Proteomes" id="UP000053372"/>
    </source>
</evidence>
<dbReference type="Gene3D" id="3.10.310.50">
    <property type="match status" value="1"/>
</dbReference>
<feature type="transmembrane region" description="Helical" evidence="2">
    <location>
        <begin position="196"/>
        <end position="215"/>
    </location>
</feature>
<name>A0A0V7ZVR3_9CYAN</name>
<keyword evidence="6" id="KW-1185">Reference proteome</keyword>
<dbReference type="PANTHER" id="PTHR30373">
    <property type="entry name" value="UPF0603 PROTEIN YGCG"/>
    <property type="match status" value="1"/>
</dbReference>
<protein>
    <recommendedName>
        <fullName evidence="3">TPM domain-containing protein</fullName>
    </recommendedName>
</protein>
<feature type="region of interest" description="Disordered" evidence="1">
    <location>
        <begin position="346"/>
        <end position="378"/>
    </location>
</feature>
<evidence type="ECO:0000313" key="5">
    <source>
        <dbReference type="EMBL" id="KST68310.1"/>
    </source>
</evidence>
<reference evidence="5 6" key="1">
    <citation type="journal article" date="2015" name="Genome Announc.">
        <title>Draft Genome of the Euendolithic (true boring) Cyanobacterium Mastigocoleus testarum strain BC008.</title>
        <authorList>
            <person name="Guida B.S."/>
            <person name="Garcia-Pichel F."/>
        </authorList>
    </citation>
    <scope>NUCLEOTIDE SEQUENCE [LARGE SCALE GENOMIC DNA]</scope>
    <source>
        <strain evidence="5 6">BC008</strain>
    </source>
</reference>
<dbReference type="RefSeq" id="WP_027844979.1">
    <property type="nucleotide sequence ID" value="NZ_LMTZ01000067.1"/>
</dbReference>